<protein>
    <recommendedName>
        <fullName evidence="1">Replication origin-binding protein domain-containing protein</fullName>
    </recommendedName>
</protein>
<dbReference type="GO" id="GO:0006260">
    <property type="term" value="P:DNA replication"/>
    <property type="evidence" value="ECO:0007669"/>
    <property type="project" value="InterPro"/>
</dbReference>
<dbReference type="GO" id="GO:0005524">
    <property type="term" value="F:ATP binding"/>
    <property type="evidence" value="ECO:0007669"/>
    <property type="project" value="InterPro"/>
</dbReference>
<sequence>METLQIADSRHNRDKYVRTLNAQARFICSIESLHRLEDSKYDVLILDEIETILASITSETNYREYDANMKVWENLVKKAKKFFIADAYLTHRTTDFFSRIPGESHAMVHDWTYRPKTMLRYEDPRDFLEKFKELALAGKRIYMVCLSKKQMLSTFAPFLKENGISHLIYHQQSGDKRKRELQNVDEVWTSVQVVLTTPTITIGINQSKTVHFDHRFIYTGSHSCTPRDTFQAMWRVRETTTSVDHWYSDKRTNTVGNKGEPLTHAALTEFLIKKRWDNLPNRIVSEPHIRHLAIWNRLEENISNVAFQKWFQAIIEERLNYSIQVVKNSNEDAINSIKVEHVEYDDIPVLTDDEAMRIKLAQQIGAEEETPQMDIIALRKYRFIEALLGNDGLPTTTDFKPSADLWKHCNQGYNLLPIKFAKWAIEGLPEALLNPKRDIFYRDTVNQFEVMQALKKFLPDTRGEMMTEDQLTGLTDYLTKNAESLRALARIGTRKGQI</sequence>
<proteinExistence type="predicted"/>
<accession>A0A5A8DR35</accession>
<evidence type="ECO:0000313" key="2">
    <source>
        <dbReference type="EMBL" id="KAA0167609.1"/>
    </source>
</evidence>
<reference evidence="2 3" key="1">
    <citation type="submission" date="2019-07" db="EMBL/GenBank/DDBJ databases">
        <title>Genomes of Cafeteria roenbergensis.</title>
        <authorList>
            <person name="Fischer M.G."/>
            <person name="Hackl T."/>
            <person name="Roman M."/>
        </authorList>
    </citation>
    <scope>NUCLEOTIDE SEQUENCE [LARGE SCALE GENOMIC DNA]</scope>
    <source>
        <strain evidence="2 3">RCC970-E3</strain>
    </source>
</reference>
<gene>
    <name evidence="2" type="ORF">FNF28_02823</name>
</gene>
<dbReference type="InterPro" id="IPR003450">
    <property type="entry name" value="Replication_origin-bd"/>
</dbReference>
<dbReference type="Proteomes" id="UP000324907">
    <property type="component" value="Unassembled WGS sequence"/>
</dbReference>
<feature type="domain" description="Replication origin-binding protein" evidence="1">
    <location>
        <begin position="15"/>
        <end position="107"/>
    </location>
</feature>
<comment type="caution">
    <text evidence="2">The sequence shown here is derived from an EMBL/GenBank/DDBJ whole genome shotgun (WGS) entry which is preliminary data.</text>
</comment>
<dbReference type="Pfam" id="PF02399">
    <property type="entry name" value="Herpes_ori_bp"/>
    <property type="match status" value="1"/>
</dbReference>
<evidence type="ECO:0000313" key="3">
    <source>
        <dbReference type="Proteomes" id="UP000324907"/>
    </source>
</evidence>
<dbReference type="EMBL" id="VLTL01000033">
    <property type="protein sequence ID" value="KAA0167609.1"/>
    <property type="molecule type" value="Genomic_DNA"/>
</dbReference>
<evidence type="ECO:0000259" key="1">
    <source>
        <dbReference type="Pfam" id="PF02399"/>
    </source>
</evidence>
<name>A0A5A8DR35_CAFRO</name>
<dbReference type="GO" id="GO:0003688">
    <property type="term" value="F:DNA replication origin binding"/>
    <property type="evidence" value="ECO:0007669"/>
    <property type="project" value="InterPro"/>
</dbReference>
<organism evidence="2 3">
    <name type="scientific">Cafeteria roenbergensis</name>
    <name type="common">Marine flagellate</name>
    <dbReference type="NCBI Taxonomy" id="33653"/>
    <lineage>
        <taxon>Eukaryota</taxon>
        <taxon>Sar</taxon>
        <taxon>Stramenopiles</taxon>
        <taxon>Bigyra</taxon>
        <taxon>Opalozoa</taxon>
        <taxon>Bicosoecida</taxon>
        <taxon>Cafeteriaceae</taxon>
        <taxon>Cafeteria</taxon>
    </lineage>
</organism>
<dbReference type="AlphaFoldDB" id="A0A5A8DR35"/>